<dbReference type="PROSITE" id="PS51613">
    <property type="entry name" value="SAM_MT_RRMJ"/>
    <property type="match status" value="1"/>
</dbReference>
<dbReference type="EC" id="2.1.1.57" evidence="1"/>
<evidence type="ECO:0000313" key="6">
    <source>
        <dbReference type="Proteomes" id="UP000600918"/>
    </source>
</evidence>
<comment type="subcellular location">
    <subcellularLocation>
        <location evidence="1">Nucleus</location>
    </subcellularLocation>
</comment>
<dbReference type="GO" id="GO:0016556">
    <property type="term" value="P:mRNA modification"/>
    <property type="evidence" value="ECO:0007669"/>
    <property type="project" value="UniProtKB-UniRule"/>
</dbReference>
<keyword evidence="1" id="KW-0808">Transferase</keyword>
<proteinExistence type="predicted"/>
<accession>A0A834UDE2</accession>
<feature type="domain" description="RrmJ-type SAM-dependent 2'-O-MTase" evidence="4">
    <location>
        <begin position="439"/>
        <end position="647"/>
    </location>
</feature>
<dbReference type="GO" id="GO:0005634">
    <property type="term" value="C:nucleus"/>
    <property type="evidence" value="ECO:0007669"/>
    <property type="project" value="UniProtKB-SubCell"/>
</dbReference>
<feature type="compositionally biased region" description="Basic and acidic residues" evidence="2">
    <location>
        <begin position="31"/>
        <end position="54"/>
    </location>
</feature>
<dbReference type="EMBL" id="JACSDY010000003">
    <property type="protein sequence ID" value="KAF7432455.1"/>
    <property type="molecule type" value="Genomic_DNA"/>
</dbReference>
<dbReference type="SMART" id="SM00443">
    <property type="entry name" value="G_patch"/>
    <property type="match status" value="1"/>
</dbReference>
<feature type="region of interest" description="Disordered" evidence="2">
    <location>
        <begin position="20"/>
        <end position="91"/>
    </location>
</feature>
<dbReference type="AlphaFoldDB" id="A0A834UDE2"/>
<dbReference type="InterPro" id="IPR002877">
    <property type="entry name" value="RNA_MeTrfase_FtsJ_dom"/>
</dbReference>
<dbReference type="PANTHER" id="PTHR16121">
    <property type="entry name" value="CAP-SPECIFIC MRNA (NUCLEOSIDE-2'-O-)-METHYLTRANSFERASE 1-RELATED"/>
    <property type="match status" value="1"/>
</dbReference>
<dbReference type="Proteomes" id="UP000600918">
    <property type="component" value="Unassembled WGS sequence"/>
</dbReference>
<dbReference type="GO" id="GO:0004483">
    <property type="term" value="F:methyltransferase cap1 activity"/>
    <property type="evidence" value="ECO:0007669"/>
    <property type="project" value="UniProtKB-UniRule"/>
</dbReference>
<evidence type="ECO:0000259" key="3">
    <source>
        <dbReference type="PROSITE" id="PS50174"/>
    </source>
</evidence>
<comment type="caution">
    <text evidence="5">The sequence shown here is derived from an EMBL/GenBank/DDBJ whole genome shotgun (WGS) entry which is preliminary data.</text>
</comment>
<dbReference type="GO" id="GO:0003676">
    <property type="term" value="F:nucleic acid binding"/>
    <property type="evidence" value="ECO:0007669"/>
    <property type="project" value="UniProtKB-UniRule"/>
</dbReference>
<evidence type="ECO:0000313" key="5">
    <source>
        <dbReference type="EMBL" id="KAF7432455.1"/>
    </source>
</evidence>
<dbReference type="InterPro" id="IPR000467">
    <property type="entry name" value="G_patch_dom"/>
</dbReference>
<gene>
    <name evidence="5" type="ORF">H0235_005379</name>
</gene>
<feature type="compositionally biased region" description="Basic and acidic residues" evidence="2">
    <location>
        <begin position="81"/>
        <end position="91"/>
    </location>
</feature>
<dbReference type="Pfam" id="PF01728">
    <property type="entry name" value="FtsJ"/>
    <property type="match status" value="1"/>
</dbReference>
<protein>
    <recommendedName>
        <fullName evidence="1">Cap-specific mRNA (nucleoside-2'-O-)-methyltransferase 1</fullName>
        <ecNumber evidence="1">2.1.1.57</ecNumber>
    </recommendedName>
    <alternativeName>
        <fullName evidence="1">Cap1 2'O-ribose methyltransferase 1</fullName>
    </alternativeName>
</protein>
<evidence type="ECO:0000259" key="4">
    <source>
        <dbReference type="PROSITE" id="PS51613"/>
    </source>
</evidence>
<keyword evidence="1" id="KW-0489">Methyltransferase</keyword>
<feature type="compositionally biased region" description="Basic residues" evidence="2">
    <location>
        <begin position="56"/>
        <end position="65"/>
    </location>
</feature>
<keyword evidence="1" id="KW-0507">mRNA processing</keyword>
<keyword evidence="1" id="KW-0506">mRNA capping</keyword>
<comment type="catalytic activity">
    <reaction evidence="1">
        <text>a 5'-end (N(7)-methyl 5'-triphosphoguanosine)-ribonucleoside in mRNA + S-adenosyl-L-methionine = a 5'-end (N(7)-methyl 5'-triphosphoguanosine)-(2'-O-methyl-ribonucleoside) in mRNA + S-adenosyl-L-homocysteine + H(+)</text>
        <dbReference type="Rhea" id="RHEA:67020"/>
        <dbReference type="Rhea" id="RHEA-COMP:17167"/>
        <dbReference type="Rhea" id="RHEA-COMP:17168"/>
        <dbReference type="ChEBI" id="CHEBI:15378"/>
        <dbReference type="ChEBI" id="CHEBI:57856"/>
        <dbReference type="ChEBI" id="CHEBI:59789"/>
        <dbReference type="ChEBI" id="CHEBI:156461"/>
        <dbReference type="ChEBI" id="CHEBI:167609"/>
        <dbReference type="EC" id="2.1.1.57"/>
    </reaction>
</comment>
<keyword evidence="1" id="KW-0949">S-adenosyl-L-methionine</keyword>
<dbReference type="FunFam" id="3.40.50.12760:FF:000004">
    <property type="entry name" value="FtsJ-like methyltransferase"/>
    <property type="match status" value="1"/>
</dbReference>
<keyword evidence="1" id="KW-0539">Nucleus</keyword>
<organism evidence="5 6">
    <name type="scientific">Vespula pensylvanica</name>
    <name type="common">Western yellow jacket</name>
    <name type="synonym">Wasp</name>
    <dbReference type="NCBI Taxonomy" id="30213"/>
    <lineage>
        <taxon>Eukaryota</taxon>
        <taxon>Metazoa</taxon>
        <taxon>Ecdysozoa</taxon>
        <taxon>Arthropoda</taxon>
        <taxon>Hexapoda</taxon>
        <taxon>Insecta</taxon>
        <taxon>Pterygota</taxon>
        <taxon>Neoptera</taxon>
        <taxon>Endopterygota</taxon>
        <taxon>Hymenoptera</taxon>
        <taxon>Apocrita</taxon>
        <taxon>Aculeata</taxon>
        <taxon>Vespoidea</taxon>
        <taxon>Vespidae</taxon>
        <taxon>Vespinae</taxon>
        <taxon>Vespula</taxon>
    </lineage>
</organism>
<dbReference type="InterPro" id="IPR025816">
    <property type="entry name" value="RrmJ-type_MeTrfase"/>
</dbReference>
<dbReference type="SUPFAM" id="SSF53335">
    <property type="entry name" value="S-adenosyl-L-methionine-dependent methyltransferases"/>
    <property type="match status" value="1"/>
</dbReference>
<comment type="function">
    <text evidence="1">S-adenosyl-L-methionine-dependent methyltransferase that mediates RNA cap1 2'-O-ribose methylation to the 5'-cap structure of RNAs. Methylates the ribose of the first nucleotide of a m(7)GpppG-capped mRNA to produce m(7)GpppNmp (cap1).</text>
</comment>
<dbReference type="Gene3D" id="3.40.50.12760">
    <property type="match status" value="1"/>
</dbReference>
<feature type="region of interest" description="Disordered" evidence="2">
    <location>
        <begin position="151"/>
        <end position="178"/>
    </location>
</feature>
<evidence type="ECO:0000256" key="1">
    <source>
        <dbReference type="RuleBase" id="RU368012"/>
    </source>
</evidence>
<dbReference type="Pfam" id="PF01585">
    <property type="entry name" value="G-patch"/>
    <property type="match status" value="1"/>
</dbReference>
<evidence type="ECO:0000256" key="2">
    <source>
        <dbReference type="SAM" id="MobiDB-lite"/>
    </source>
</evidence>
<feature type="domain" description="G-patch" evidence="3">
    <location>
        <begin position="295"/>
        <end position="341"/>
    </location>
</feature>
<reference evidence="5" key="1">
    <citation type="journal article" date="2020" name="G3 (Bethesda)">
        <title>High-Quality Assemblies for Three Invasive Social Wasps from the &lt;i&gt;Vespula&lt;/i&gt; Genus.</title>
        <authorList>
            <person name="Harrop T.W.R."/>
            <person name="Guhlin J."/>
            <person name="McLaughlin G.M."/>
            <person name="Permina E."/>
            <person name="Stockwell P."/>
            <person name="Gilligan J."/>
            <person name="Le Lec M.F."/>
            <person name="Gruber M.A.M."/>
            <person name="Quinn O."/>
            <person name="Lovegrove M."/>
            <person name="Duncan E.J."/>
            <person name="Remnant E.J."/>
            <person name="Van Eeckhoven J."/>
            <person name="Graham B."/>
            <person name="Knapp R.A."/>
            <person name="Langford K.W."/>
            <person name="Kronenberg Z."/>
            <person name="Press M.O."/>
            <person name="Eacker S.M."/>
            <person name="Wilson-Rankin E.E."/>
            <person name="Purcell J."/>
            <person name="Lester P.J."/>
            <person name="Dearden P.K."/>
        </authorList>
    </citation>
    <scope>NUCLEOTIDE SEQUENCE</scope>
    <source>
        <strain evidence="5">Volc-1</strain>
    </source>
</reference>
<keyword evidence="6" id="KW-1185">Reference proteome</keyword>
<dbReference type="InterPro" id="IPR050851">
    <property type="entry name" value="mRNA_Cap_2O-Ribose_MeTrfase"/>
</dbReference>
<dbReference type="PANTHER" id="PTHR16121:SF0">
    <property type="entry name" value="CAP-SPECIFIC MRNA (NUCLEOSIDE-2'-O-)-METHYLTRANSFERASE 1"/>
    <property type="match status" value="1"/>
</dbReference>
<dbReference type="InterPro" id="IPR029063">
    <property type="entry name" value="SAM-dependent_MTases_sf"/>
</dbReference>
<name>A0A834UDE2_VESPE</name>
<dbReference type="PROSITE" id="PS50174">
    <property type="entry name" value="G_PATCH"/>
    <property type="match status" value="1"/>
</dbReference>
<dbReference type="GO" id="GO:0005737">
    <property type="term" value="C:cytoplasm"/>
    <property type="evidence" value="ECO:0007669"/>
    <property type="project" value="TreeGrafter"/>
</dbReference>
<sequence length="1037" mass="120630">MGWVFPATIDKSPVRKVKVIPTDGCPSLQPYDEKNRNDGDYNDNEVTRYHDAKSNFKSKTKKKYRTSASESTVKKKKRSKKGTDVVSNREKEASISNINDYEGDYSKNFNETNNDPEFEIKHISHGPFYEDFNKDTQVDRIQDMTSPFNTEASVSNVSKGIKRRHISTDDDTDDDDQNTCKKYGEDRHKGFIKDNIEYNIDKSLEKNRQSHLEPFYEDFNKDQFESSYEMTANFSEDTPTFNISKSGKIKYNKSFDDNKSLKINESSDQKNSSKKICLEKIGNVTSNTTGNATNGKGKAELMMEKMGYQAGKGLGKNNQGRLEPVQTSMQRGRRGIGHSYPELEAASLKWDPKEEIIQIKEDMEWLRNIHHHTLTTKEMHDWMVLGPKKETIHNETKFCESKIVKDIINSKTIFDRIDKVEMRRARTRSNPYETIRGAFFLNRAAVKMANMDKACDFLFTKPTNLKNNELLYFADVCAGPGGFSEYVLWRKKWHAKGFGFTLKNENDFKLGDFYAGSPETFHTFYGPKGDGDVFDTSNQEAFRDLIMKHTHGKGVHFMMSDGGFSVEGQENIQEILSKQLYLCQCLVALMIVRDGGSFVTKLFDLFTPFSAGLVYLMYRCFDEICICKPNTSRPANSERYLICKGKRHDTYDVMKYLFHVNKLLLKRDEDKDVMELVPLEELEMEKEFLQYLRRSNNNLGKKQIIGLLKIAAFCEDNTLFEPRQADMRRQCLEYWELPDESRTVPAFCKPQDKIKHLIKERDTLLSYQPQKLTVDNIKQTILSSPYDWLCTPCGTGQFTEPDKMATFYMSMGRRKVYRYIKNSWDQINDLKIELPPDTLVYAEVISETTKERKSQHKIFALHILDAWILGGEDISQKYLPDRHELIKKFCEALWKPSPNDFARVRAKELYPFDPDIDKKIQIFRRLMKNNRPELTCDIPRTSLDDEDTPYFVPKSVIFLRSTSRPWFRYKSRSQNETYVHNSKTNESHYDIRRPPAAEAKFEETFSNSIIWFWPHDETLSMEAVVQFVRAKCLGTNR</sequence>
<dbReference type="GO" id="GO:0032259">
    <property type="term" value="P:methylation"/>
    <property type="evidence" value="ECO:0007669"/>
    <property type="project" value="UniProtKB-KW"/>
</dbReference>
<dbReference type="GO" id="GO:0006370">
    <property type="term" value="P:7-methylguanosine mRNA capping"/>
    <property type="evidence" value="ECO:0007669"/>
    <property type="project" value="UniProtKB-UniRule"/>
</dbReference>